<evidence type="ECO:0000313" key="3">
    <source>
        <dbReference type="Proteomes" id="UP000004994"/>
    </source>
</evidence>
<evidence type="ECO:0000313" key="2">
    <source>
        <dbReference type="EnsemblPlants" id="Solyc10g084470.1.1"/>
    </source>
</evidence>
<dbReference type="GO" id="GO:0031011">
    <property type="term" value="C:Ino80 complex"/>
    <property type="evidence" value="ECO:0007669"/>
    <property type="project" value="InterPro"/>
</dbReference>
<dbReference type="PaxDb" id="4081-Solyc10g084470.1.1"/>
<dbReference type="HOGENOM" id="CLU_822323_0_0_1"/>
<dbReference type="Gramene" id="Solyc10g084470.1.1">
    <property type="protein sequence ID" value="Solyc10g084470.1.1"/>
    <property type="gene ID" value="Solyc10g084470.1"/>
</dbReference>
<proteinExistence type="predicted"/>
<feature type="domain" description="Nuclear factor related to kappa-B-binding protein second winged helix" evidence="1">
    <location>
        <begin position="60"/>
        <end position="133"/>
    </location>
</feature>
<dbReference type="EnsemblPlants" id="Solyc10g084470.1.1">
    <property type="protein sequence ID" value="Solyc10g084470.1.1"/>
    <property type="gene ID" value="Solyc10g084470.1"/>
</dbReference>
<organism evidence="2">
    <name type="scientific">Solanum lycopersicum</name>
    <name type="common">Tomato</name>
    <name type="synonym">Lycopersicon esculentum</name>
    <dbReference type="NCBI Taxonomy" id="4081"/>
    <lineage>
        <taxon>Eukaryota</taxon>
        <taxon>Viridiplantae</taxon>
        <taxon>Streptophyta</taxon>
        <taxon>Embryophyta</taxon>
        <taxon>Tracheophyta</taxon>
        <taxon>Spermatophyta</taxon>
        <taxon>Magnoliopsida</taxon>
        <taxon>eudicotyledons</taxon>
        <taxon>Gunneridae</taxon>
        <taxon>Pentapetalae</taxon>
        <taxon>asterids</taxon>
        <taxon>lamiids</taxon>
        <taxon>Solanales</taxon>
        <taxon>Solanaceae</taxon>
        <taxon>Solanoideae</taxon>
        <taxon>Solaneae</taxon>
        <taxon>Solanum</taxon>
        <taxon>Solanum subgen. Lycopersicon</taxon>
    </lineage>
</organism>
<evidence type="ECO:0000259" key="1">
    <source>
        <dbReference type="Pfam" id="PF25793"/>
    </source>
</evidence>
<dbReference type="STRING" id="4081.K4D3N3"/>
<dbReference type="Proteomes" id="UP000004994">
    <property type="component" value="Chromosome 10"/>
</dbReference>
<dbReference type="InterPro" id="IPR057748">
    <property type="entry name" value="NFRKB_WH_2"/>
</dbReference>
<sequence length="339" mass="38828">MTKNTSDDMPEKEVNRAAKILMQMAKSRTCTSFNIGERSEESRAVNSLQMIHPCNKEIRACLRKEEALRYTQPEMDFSYTAVDGHKSIVAPLKRLGAKPLKRILHHDILKSNRPTHFSLHCLVRDAAARLSRGIYRKKMAKSTSDDMSDKEANRAAKTLMEIKSNKSTNLGERLEESRAINSPEMIYPCSEEIRACFRREEALRYTQPNKAFSYIAVDGKKVVVAPLKNRGGKLFKRICHYDILKSNKPVFFTLHCLVRDAAARLPGGVGTRDAVCVLARDSQFIVEDISDSQLRKAVKRGLDRLLYEDDPCVKYEKERHQWTYLHGDRKVEDFEDEST</sequence>
<protein>
    <recommendedName>
        <fullName evidence="1">Nuclear factor related to kappa-B-binding protein second winged helix domain-containing protein</fullName>
    </recommendedName>
</protein>
<dbReference type="eggNOG" id="KOG1927">
    <property type="taxonomic scope" value="Eukaryota"/>
</dbReference>
<accession>K4D3N3</accession>
<dbReference type="PANTHER" id="PTHR13052">
    <property type="entry name" value="NFRKB-RELATED"/>
    <property type="match status" value="1"/>
</dbReference>
<dbReference type="InParanoid" id="K4D3N3"/>
<dbReference type="Pfam" id="PF25793">
    <property type="entry name" value="WHD_2nd_NFRKB"/>
    <property type="match status" value="2"/>
</dbReference>
<keyword evidence="3" id="KW-1185">Reference proteome</keyword>
<feature type="domain" description="Nuclear factor related to kappa-B-binding protein second winged helix" evidence="1">
    <location>
        <begin position="194"/>
        <end position="331"/>
    </location>
</feature>
<dbReference type="AlphaFoldDB" id="K4D3N3"/>
<dbReference type="InterPro" id="IPR024867">
    <property type="entry name" value="NFRKB"/>
</dbReference>
<reference evidence="2" key="1">
    <citation type="journal article" date="2012" name="Nature">
        <title>The tomato genome sequence provides insights into fleshy fruit evolution.</title>
        <authorList>
            <consortium name="Tomato Genome Consortium"/>
        </authorList>
    </citation>
    <scope>NUCLEOTIDE SEQUENCE [LARGE SCALE GENOMIC DNA]</scope>
    <source>
        <strain evidence="2">cv. Heinz 1706</strain>
    </source>
</reference>
<dbReference type="PhylomeDB" id="K4D3N3"/>
<reference evidence="2" key="2">
    <citation type="submission" date="2015-06" db="UniProtKB">
        <authorList>
            <consortium name="EnsemblPlants"/>
        </authorList>
    </citation>
    <scope>IDENTIFICATION</scope>
    <source>
        <strain evidence="2">cv. Heinz 1706</strain>
    </source>
</reference>
<dbReference type="PANTHER" id="PTHR13052:SF5">
    <property type="entry name" value="NFACT RNA-BINDING DOMAIN-CONTAINING PROTEIN"/>
    <property type="match status" value="1"/>
</dbReference>
<name>K4D3N3_SOLLC</name>